<dbReference type="SUPFAM" id="SSF117281">
    <property type="entry name" value="Kelch motif"/>
    <property type="match status" value="1"/>
</dbReference>
<gene>
    <name evidence="1" type="ORF">GCM10009093_20450</name>
</gene>
<dbReference type="InterPro" id="IPR015915">
    <property type="entry name" value="Kelch-typ_b-propeller"/>
</dbReference>
<dbReference type="PANTHER" id="PTHR46375:SF3">
    <property type="entry name" value="KELCH REPEAT AND BTB DOMAIN-CONTAINING PROTEIN 13"/>
    <property type="match status" value="1"/>
</dbReference>
<organism evidence="1 2">
    <name type="scientific">Brevundimonas terrae</name>
    <dbReference type="NCBI Taxonomy" id="363631"/>
    <lineage>
        <taxon>Bacteria</taxon>
        <taxon>Pseudomonadati</taxon>
        <taxon>Pseudomonadota</taxon>
        <taxon>Alphaproteobacteria</taxon>
        <taxon>Caulobacterales</taxon>
        <taxon>Caulobacteraceae</taxon>
        <taxon>Brevundimonas</taxon>
    </lineage>
</organism>
<dbReference type="Proteomes" id="UP001500791">
    <property type="component" value="Unassembled WGS sequence"/>
</dbReference>
<evidence type="ECO:0008006" key="3">
    <source>
        <dbReference type="Google" id="ProtNLM"/>
    </source>
</evidence>
<dbReference type="InterPro" id="IPR052392">
    <property type="entry name" value="Kelch-BTB_domain-containing"/>
</dbReference>
<comment type="caution">
    <text evidence="1">The sequence shown here is derived from an EMBL/GenBank/DDBJ whole genome shotgun (WGS) entry which is preliminary data.</text>
</comment>
<evidence type="ECO:0000313" key="2">
    <source>
        <dbReference type="Proteomes" id="UP001500791"/>
    </source>
</evidence>
<reference evidence="1 2" key="1">
    <citation type="journal article" date="2019" name="Int. J. Syst. Evol. Microbiol.">
        <title>The Global Catalogue of Microorganisms (GCM) 10K type strain sequencing project: providing services to taxonomists for standard genome sequencing and annotation.</title>
        <authorList>
            <consortium name="The Broad Institute Genomics Platform"/>
            <consortium name="The Broad Institute Genome Sequencing Center for Infectious Disease"/>
            <person name="Wu L."/>
            <person name="Ma J."/>
        </authorList>
    </citation>
    <scope>NUCLEOTIDE SEQUENCE [LARGE SCALE GENOMIC DNA]</scope>
    <source>
        <strain evidence="1 2">JCM 13476</strain>
    </source>
</reference>
<accession>A0ABN0YFE0</accession>
<dbReference type="Pfam" id="PF24681">
    <property type="entry name" value="Kelch_KLHDC2_KLHL20_DRC7"/>
    <property type="match status" value="1"/>
</dbReference>
<proteinExistence type="predicted"/>
<dbReference type="Gene3D" id="2.120.10.80">
    <property type="entry name" value="Kelch-type beta propeller"/>
    <property type="match status" value="2"/>
</dbReference>
<protein>
    <recommendedName>
        <fullName evidence="3">Galactose oxidase</fullName>
    </recommendedName>
</protein>
<dbReference type="SMART" id="SM00612">
    <property type="entry name" value="Kelch"/>
    <property type="match status" value="5"/>
</dbReference>
<dbReference type="InterPro" id="IPR006652">
    <property type="entry name" value="Kelch_1"/>
</dbReference>
<name>A0ABN0YFE0_9CAUL</name>
<dbReference type="PANTHER" id="PTHR46375">
    <property type="entry name" value="KELCH REPEAT AND BTB DOMAIN-CONTAINING PROTEIN 13-RELATED"/>
    <property type="match status" value="1"/>
</dbReference>
<dbReference type="EMBL" id="BAAAEJ010000007">
    <property type="protein sequence ID" value="GAA0393756.1"/>
    <property type="molecule type" value="Genomic_DNA"/>
</dbReference>
<sequence length="338" mass="36346">MMIHRRSLIASVAVTAALPRMSIASESPHWQRRAEMPWATQEIYCAVLDGKVYVAGGLIRDVVGTRINDRMGIYYPAHDSWAEGTRLPQPRHHPMLAAARGRVWAFGGYDRREGGEWTSMTDYWALDGDVWHPVGQMPEPLAETVGVTVGDHVHLVTGRSPLGGKNGQWNDQGDVATHLVFDASNNSWTTARPAPEARNSAAGAVYGGHIYIAGGRMVEGGRGTGRLDRYDPQSDQWDTLSPVPVSDTGNQVGGGLAMATVGDRLVAFGGEWLARPGGVFTETWIYDIAADRWTRGPDMGVPRHGLAGCSVDGVIYAIAGGEVYSGGKASGVVEALRL</sequence>
<evidence type="ECO:0000313" key="1">
    <source>
        <dbReference type="EMBL" id="GAA0393756.1"/>
    </source>
</evidence>
<keyword evidence="2" id="KW-1185">Reference proteome</keyword>
<dbReference type="RefSeq" id="WP_167177385.1">
    <property type="nucleotide sequence ID" value="NZ_BAAAEJ010000007.1"/>
</dbReference>